<dbReference type="GO" id="GO:0016740">
    <property type="term" value="F:transferase activity"/>
    <property type="evidence" value="ECO:0007669"/>
    <property type="project" value="UniProtKB-KW"/>
</dbReference>
<feature type="transmembrane region" description="Helical" evidence="2">
    <location>
        <begin position="506"/>
        <end position="527"/>
    </location>
</feature>
<proteinExistence type="predicted"/>
<accession>A0A542ZRT2</accession>
<feature type="transmembrane region" description="Helical" evidence="2">
    <location>
        <begin position="632"/>
        <end position="652"/>
    </location>
</feature>
<dbReference type="PANTHER" id="PTHR43685">
    <property type="entry name" value="GLYCOSYLTRANSFERASE"/>
    <property type="match status" value="1"/>
</dbReference>
<evidence type="ECO:0000313" key="4">
    <source>
        <dbReference type="Proteomes" id="UP000316196"/>
    </source>
</evidence>
<dbReference type="Proteomes" id="UP000316196">
    <property type="component" value="Unassembled WGS sequence"/>
</dbReference>
<feature type="transmembrane region" description="Helical" evidence="2">
    <location>
        <begin position="752"/>
        <end position="771"/>
    </location>
</feature>
<dbReference type="EMBL" id="VFOR01000001">
    <property type="protein sequence ID" value="TQL63042.1"/>
    <property type="molecule type" value="Genomic_DNA"/>
</dbReference>
<sequence length="1168" mass="123634">MSQPVEASRPEPAVPQLHRPTSAELWAWQDEEFSPEPVDISTEEVTCVVVAHNGADWLGQTIESLRGLDPRPTHIVGVDADSFDRSGEIMRRSGLFTTVVQTAARGFGAAVREALDAHDPAREFGSSATGGRWLWFLHDDCQVAPEALGALLTQVVREPDTAMVGPKILQHSREAGAPRLASVGQSISHGGWVDRHVDEGEVDQRQHRAEDVLGLDSCGLLVRREVFEQLGGFAPELAVFTDGLDLGWRATEAGHRVRTCPEAVIVHRGAGHNGLRNSPVVGERPEATRRLMAMRAVAGHRRGIAALLGSVALVLGCVLRALGFLLAKAPGRSGDELRAAAAFLGGGATRSLRARVPVPTKETAARVAELRPGRTHGLALAFDAVAGGIAAQWRDIFGSQGPSAGEPTLDELTGDDFSGSEHTRRAWTSPLSLGFVLTLIAALVAARHLIGPGRLTGERLLPSQETLGAAYEAFLAPIAGTAESLAAPWLGWVAVGSTLTFGQPEWFVTLVVLGAVPLSFLTSQVWLRHLTRRPGIRALAGVAHGLIPVLSGAVNRGAIGAIIFAIGLPLLAGAIHALFTKPIDGPESWRPAWSTALALTVLSPFFPLLLPVAAVALIVGAFFDSGARVRRALLAALAPLVVLLPWVAASVLGGNARVLLGPDAALGSWDIVPWWQLLVGRTPGPGLPAVWVSVVAFMLLWAAAVTALVVAADRAVVRVAWMVAAGSAAVGVIVGRQLFQALPVGSQVRPDLTGWVVIMGCALVAAFVAGVDTHVRAGTGADRPDGPLARLVGVAATLVLLAGGVGWAVWAVPGLSRQPASDLPAFVVNSQTGPAATRTLAIDLTGEVPQYQLVDGDGPRLGESDRGFGYAGSPEWPQLTRAMVASMVSGSADESVGETLEALGVGHVWVRGASETERIKIANTPGLSSGSGKDDWHVWTLPGTAARVSVENPDRTSVVVPSDGRRGEIVLDEPVEGRRLLISEPHDRRWRITLDDAVLNHRAEGQRAVVDLPAKTGVLRFELLPMWPRWVLWLQLAVIVLMVVFAAPSLAGSRARRRAAWESGAAPARAAAPTRARAARNTPRPAPPSPPRSSVAAVDEADLTRPRQPHHPYARPSQPENNPRVDPDITAPRRAAAPDDTEWETMVLPAARARRAAGPVPDEEQEQR</sequence>
<feature type="transmembrane region" description="Helical" evidence="2">
    <location>
        <begin position="599"/>
        <end position="623"/>
    </location>
</feature>
<gene>
    <name evidence="3" type="ORF">FB460_0842</name>
</gene>
<keyword evidence="2" id="KW-1133">Transmembrane helix</keyword>
<keyword evidence="2" id="KW-0472">Membrane</keyword>
<feature type="region of interest" description="Disordered" evidence="1">
    <location>
        <begin position="1062"/>
        <end position="1168"/>
    </location>
</feature>
<keyword evidence="2" id="KW-0812">Transmembrane</keyword>
<feature type="transmembrane region" description="Helical" evidence="2">
    <location>
        <begin position="1030"/>
        <end position="1051"/>
    </location>
</feature>
<dbReference type="Pfam" id="PF13641">
    <property type="entry name" value="Glyco_tranf_2_3"/>
    <property type="match status" value="1"/>
</dbReference>
<dbReference type="Gene3D" id="3.90.550.10">
    <property type="entry name" value="Spore Coat Polysaccharide Biosynthesis Protein SpsA, Chain A"/>
    <property type="match status" value="1"/>
</dbReference>
<dbReference type="OrthoDB" id="3734530at2"/>
<dbReference type="InterPro" id="IPR050834">
    <property type="entry name" value="Glycosyltransf_2"/>
</dbReference>
<feature type="compositionally biased region" description="Low complexity" evidence="1">
    <location>
        <begin position="1062"/>
        <end position="1083"/>
    </location>
</feature>
<organism evidence="3 4">
    <name type="scientific">Propioniferax innocua</name>
    <dbReference type="NCBI Taxonomy" id="1753"/>
    <lineage>
        <taxon>Bacteria</taxon>
        <taxon>Bacillati</taxon>
        <taxon>Actinomycetota</taxon>
        <taxon>Actinomycetes</taxon>
        <taxon>Propionibacteriales</taxon>
        <taxon>Propionibacteriaceae</taxon>
        <taxon>Propioniferax</taxon>
    </lineage>
</organism>
<name>A0A542ZRT2_9ACTN</name>
<dbReference type="SUPFAM" id="SSF53448">
    <property type="entry name" value="Nucleotide-diphospho-sugar transferases"/>
    <property type="match status" value="1"/>
</dbReference>
<dbReference type="AlphaFoldDB" id="A0A542ZRT2"/>
<feature type="transmembrane region" description="Helical" evidence="2">
    <location>
        <begin position="791"/>
        <end position="810"/>
    </location>
</feature>
<feature type="transmembrane region" description="Helical" evidence="2">
    <location>
        <begin position="719"/>
        <end position="740"/>
    </location>
</feature>
<comment type="caution">
    <text evidence="3">The sequence shown here is derived from an EMBL/GenBank/DDBJ whole genome shotgun (WGS) entry which is preliminary data.</text>
</comment>
<dbReference type="InterPro" id="IPR029044">
    <property type="entry name" value="Nucleotide-diphossugar_trans"/>
</dbReference>
<evidence type="ECO:0000256" key="1">
    <source>
        <dbReference type="SAM" id="MobiDB-lite"/>
    </source>
</evidence>
<keyword evidence="4" id="KW-1185">Reference proteome</keyword>
<evidence type="ECO:0000313" key="3">
    <source>
        <dbReference type="EMBL" id="TQL63042.1"/>
    </source>
</evidence>
<reference evidence="3 4" key="1">
    <citation type="submission" date="2019-06" db="EMBL/GenBank/DDBJ databases">
        <title>Sequencing the genomes of 1000 actinobacteria strains.</title>
        <authorList>
            <person name="Klenk H.-P."/>
        </authorList>
    </citation>
    <scope>NUCLEOTIDE SEQUENCE [LARGE SCALE GENOMIC DNA]</scope>
    <source>
        <strain evidence="3 4">DSM 8251</strain>
    </source>
</reference>
<dbReference type="RefSeq" id="WP_142092808.1">
    <property type="nucleotide sequence ID" value="NZ_BAAAMD010000001.1"/>
</dbReference>
<feature type="transmembrane region" description="Helical" evidence="2">
    <location>
        <begin position="689"/>
        <end position="712"/>
    </location>
</feature>
<feature type="transmembrane region" description="Helical" evidence="2">
    <location>
        <begin position="304"/>
        <end position="327"/>
    </location>
</feature>
<feature type="transmembrane region" description="Helical" evidence="2">
    <location>
        <begin position="558"/>
        <end position="579"/>
    </location>
</feature>
<dbReference type="PANTHER" id="PTHR43685:SF3">
    <property type="entry name" value="SLR2126 PROTEIN"/>
    <property type="match status" value="1"/>
</dbReference>
<feature type="transmembrane region" description="Helical" evidence="2">
    <location>
        <begin position="431"/>
        <end position="450"/>
    </location>
</feature>
<protein>
    <submittedName>
        <fullName evidence="3">GT2 family glycosyltransferase</fullName>
    </submittedName>
</protein>
<evidence type="ECO:0000256" key="2">
    <source>
        <dbReference type="SAM" id="Phobius"/>
    </source>
</evidence>
<keyword evidence="3" id="KW-0808">Transferase</keyword>